<comment type="caution">
    <text evidence="2">The sequence shown here is derived from an EMBL/GenBank/DDBJ whole genome shotgun (WGS) entry which is preliminary data.</text>
</comment>
<organism evidence="2 3">
    <name type="scientific">Edaphobacter dinghuensis</name>
    <dbReference type="NCBI Taxonomy" id="1560005"/>
    <lineage>
        <taxon>Bacteria</taxon>
        <taxon>Pseudomonadati</taxon>
        <taxon>Acidobacteriota</taxon>
        <taxon>Terriglobia</taxon>
        <taxon>Terriglobales</taxon>
        <taxon>Acidobacteriaceae</taxon>
        <taxon>Edaphobacter</taxon>
    </lineage>
</organism>
<evidence type="ECO:0000313" key="3">
    <source>
        <dbReference type="Proteomes" id="UP000647241"/>
    </source>
</evidence>
<name>A0A917MAL2_9BACT</name>
<proteinExistence type="predicted"/>
<keyword evidence="3" id="KW-1185">Reference proteome</keyword>
<feature type="compositionally biased region" description="Basic and acidic residues" evidence="1">
    <location>
        <begin position="65"/>
        <end position="81"/>
    </location>
</feature>
<feature type="region of interest" description="Disordered" evidence="1">
    <location>
        <begin position="55"/>
        <end position="81"/>
    </location>
</feature>
<sequence length="81" mass="9199">MRILFAISILCFIALIWAAVAITRRIRASHKFNNSSKPEFSQYLFDAAEERKSSLPHSSTAHVSSQDRTHSYDKLTSTERG</sequence>
<reference evidence="2" key="1">
    <citation type="journal article" date="2014" name="Int. J. Syst. Evol. Microbiol.">
        <title>Complete genome sequence of Corynebacterium casei LMG S-19264T (=DSM 44701T), isolated from a smear-ripened cheese.</title>
        <authorList>
            <consortium name="US DOE Joint Genome Institute (JGI-PGF)"/>
            <person name="Walter F."/>
            <person name="Albersmeier A."/>
            <person name="Kalinowski J."/>
            <person name="Ruckert C."/>
        </authorList>
    </citation>
    <scope>NUCLEOTIDE SEQUENCE</scope>
    <source>
        <strain evidence="2">CGMCC 1.12997</strain>
    </source>
</reference>
<protein>
    <submittedName>
        <fullName evidence="2">Uncharacterized protein</fullName>
    </submittedName>
</protein>
<gene>
    <name evidence="2" type="ORF">GCM10011585_31780</name>
</gene>
<accession>A0A917MAL2</accession>
<dbReference type="AlphaFoldDB" id="A0A917MAL2"/>
<dbReference type="Proteomes" id="UP000647241">
    <property type="component" value="Unassembled WGS sequence"/>
</dbReference>
<evidence type="ECO:0000256" key="1">
    <source>
        <dbReference type="SAM" id="MobiDB-lite"/>
    </source>
</evidence>
<reference evidence="2" key="2">
    <citation type="submission" date="2020-09" db="EMBL/GenBank/DDBJ databases">
        <authorList>
            <person name="Sun Q."/>
            <person name="Zhou Y."/>
        </authorList>
    </citation>
    <scope>NUCLEOTIDE SEQUENCE</scope>
    <source>
        <strain evidence="2">CGMCC 1.12997</strain>
    </source>
</reference>
<dbReference type="RefSeq" id="WP_188555132.1">
    <property type="nucleotide sequence ID" value="NZ_BMGT01000003.1"/>
</dbReference>
<feature type="compositionally biased region" description="Polar residues" evidence="1">
    <location>
        <begin position="55"/>
        <end position="64"/>
    </location>
</feature>
<dbReference type="EMBL" id="BMGT01000003">
    <property type="protein sequence ID" value="GGG85505.1"/>
    <property type="molecule type" value="Genomic_DNA"/>
</dbReference>
<evidence type="ECO:0000313" key="2">
    <source>
        <dbReference type="EMBL" id="GGG85505.1"/>
    </source>
</evidence>